<evidence type="ECO:0000313" key="3">
    <source>
        <dbReference type="Proteomes" id="UP001501196"/>
    </source>
</evidence>
<keyword evidence="1" id="KW-1133">Transmembrane helix</keyword>
<comment type="caution">
    <text evidence="2">The sequence shown here is derived from an EMBL/GenBank/DDBJ whole genome shotgun (WGS) entry which is preliminary data.</text>
</comment>
<sequence>MSDRTMIAARDTAPVANGPAAPPAPHVASRTARLIAVIAWVMAAFGTVAGQLHALSRVAAHPEDLESPVVAAWAPPAIDVLRPILDWGDPTLVYWTYGKIWLPVALAFVAAAILAYRARGPVGAERVLWLVQLGAYGVLALALAGDYYTPWTDTFFLVGLAAFLVIGVGGIPLGIVLLRRGFRPRTTAWLLVVMIPWFVVVTEVTSMGSAMLPLMWGWAVAAESVARRAAGAAVAA</sequence>
<keyword evidence="1" id="KW-0472">Membrane</keyword>
<evidence type="ECO:0000313" key="2">
    <source>
        <dbReference type="EMBL" id="GAA2044229.1"/>
    </source>
</evidence>
<name>A0ABN2UWE8_9MICO</name>
<feature type="transmembrane region" description="Helical" evidence="1">
    <location>
        <begin position="154"/>
        <end position="178"/>
    </location>
</feature>
<organism evidence="2 3">
    <name type="scientific">Agromyces tropicus</name>
    <dbReference type="NCBI Taxonomy" id="555371"/>
    <lineage>
        <taxon>Bacteria</taxon>
        <taxon>Bacillati</taxon>
        <taxon>Actinomycetota</taxon>
        <taxon>Actinomycetes</taxon>
        <taxon>Micrococcales</taxon>
        <taxon>Microbacteriaceae</taxon>
        <taxon>Agromyces</taxon>
    </lineage>
</organism>
<feature type="transmembrane region" description="Helical" evidence="1">
    <location>
        <begin position="92"/>
        <end position="115"/>
    </location>
</feature>
<evidence type="ECO:0000256" key="1">
    <source>
        <dbReference type="SAM" id="Phobius"/>
    </source>
</evidence>
<dbReference type="EMBL" id="BAAAPW010000006">
    <property type="protein sequence ID" value="GAA2044229.1"/>
    <property type="molecule type" value="Genomic_DNA"/>
</dbReference>
<reference evidence="2 3" key="1">
    <citation type="journal article" date="2019" name="Int. J. Syst. Evol. Microbiol.">
        <title>The Global Catalogue of Microorganisms (GCM) 10K type strain sequencing project: providing services to taxonomists for standard genome sequencing and annotation.</title>
        <authorList>
            <consortium name="The Broad Institute Genomics Platform"/>
            <consortium name="The Broad Institute Genome Sequencing Center for Infectious Disease"/>
            <person name="Wu L."/>
            <person name="Ma J."/>
        </authorList>
    </citation>
    <scope>NUCLEOTIDE SEQUENCE [LARGE SCALE GENOMIC DNA]</scope>
    <source>
        <strain evidence="2 3">JCM 15672</strain>
    </source>
</reference>
<feature type="transmembrane region" description="Helical" evidence="1">
    <location>
        <begin position="34"/>
        <end position="55"/>
    </location>
</feature>
<feature type="transmembrane region" description="Helical" evidence="1">
    <location>
        <begin position="190"/>
        <end position="216"/>
    </location>
</feature>
<keyword evidence="3" id="KW-1185">Reference proteome</keyword>
<keyword evidence="1" id="KW-0812">Transmembrane</keyword>
<accession>A0ABN2UWE8</accession>
<dbReference type="Proteomes" id="UP001501196">
    <property type="component" value="Unassembled WGS sequence"/>
</dbReference>
<protein>
    <submittedName>
        <fullName evidence="2">Uncharacterized protein</fullName>
    </submittedName>
</protein>
<dbReference type="RefSeq" id="WP_344377597.1">
    <property type="nucleotide sequence ID" value="NZ_BAAAPW010000006.1"/>
</dbReference>
<proteinExistence type="predicted"/>
<feature type="transmembrane region" description="Helical" evidence="1">
    <location>
        <begin position="127"/>
        <end position="148"/>
    </location>
</feature>
<gene>
    <name evidence="2" type="ORF">GCM10009819_33940</name>
</gene>